<comment type="caution">
    <text evidence="1">The sequence shown here is derived from an EMBL/GenBank/DDBJ whole genome shotgun (WGS) entry which is preliminary data.</text>
</comment>
<dbReference type="EMBL" id="MHSA01000019">
    <property type="protein sequence ID" value="OHA34046.1"/>
    <property type="molecule type" value="Genomic_DNA"/>
</dbReference>
<name>A0A1G2NDA8_9BACT</name>
<proteinExistence type="predicted"/>
<reference evidence="1 2" key="1">
    <citation type="journal article" date="2016" name="Nat. Commun.">
        <title>Thousands of microbial genomes shed light on interconnected biogeochemical processes in an aquifer system.</title>
        <authorList>
            <person name="Anantharaman K."/>
            <person name="Brown C.T."/>
            <person name="Hug L.A."/>
            <person name="Sharon I."/>
            <person name="Castelle C.J."/>
            <person name="Probst A.J."/>
            <person name="Thomas B.C."/>
            <person name="Singh A."/>
            <person name="Wilkins M.J."/>
            <person name="Karaoz U."/>
            <person name="Brodie E.L."/>
            <person name="Williams K.H."/>
            <person name="Hubbard S.S."/>
            <person name="Banfield J.F."/>
        </authorList>
    </citation>
    <scope>NUCLEOTIDE SEQUENCE [LARGE SCALE GENOMIC DNA]</scope>
</reference>
<evidence type="ECO:0000313" key="2">
    <source>
        <dbReference type="Proteomes" id="UP000177797"/>
    </source>
</evidence>
<sequence>MKKIISQTQSEIFERIVRDRSGRAFRVRFVVVERGGTLRGRIISYEQIQNLSPFSKGEYPSGARGRGWSSAGQTTLYLPNVQKLAHNASLCHRARPTASPYFNKFAFLTAIKIRAPSFK</sequence>
<dbReference type="Proteomes" id="UP000177797">
    <property type="component" value="Unassembled WGS sequence"/>
</dbReference>
<dbReference type="AlphaFoldDB" id="A0A1G2NDA8"/>
<organism evidence="1 2">
    <name type="scientific">Candidatus Taylorbacteria bacterium RIFCSPLOWO2_01_FULL_48_100</name>
    <dbReference type="NCBI Taxonomy" id="1802322"/>
    <lineage>
        <taxon>Bacteria</taxon>
        <taxon>Candidatus Tayloriibacteriota</taxon>
    </lineage>
</organism>
<evidence type="ECO:0000313" key="1">
    <source>
        <dbReference type="EMBL" id="OHA34046.1"/>
    </source>
</evidence>
<accession>A0A1G2NDA8</accession>
<gene>
    <name evidence="1" type="ORF">A2938_03165</name>
</gene>
<protein>
    <submittedName>
        <fullName evidence="1">Uncharacterized protein</fullName>
    </submittedName>
</protein>